<keyword evidence="2" id="KW-1185">Reference proteome</keyword>
<comment type="caution">
    <text evidence="1">The sequence shown here is derived from an EMBL/GenBank/DDBJ whole genome shotgun (WGS) entry which is preliminary data.</text>
</comment>
<sequence>MVKFIDGGNVIEIVPENLKIVILFRIIAEEAFLMAVRKKLQELRREKPKDAFGIVFFMENRTAIERLRAIRDGQKEILETMLEMIAREILRHNLREIRRMTDVTEEVLLWFNYAVGFKCGVEIRGELVIEERRPLRRRYFFDKKKFESVQGESSTAELIKRIKFRLG</sequence>
<proteinExistence type="predicted"/>
<dbReference type="Proteomes" id="UP000646946">
    <property type="component" value="Unassembled WGS sequence"/>
</dbReference>
<dbReference type="AlphaFoldDB" id="A0A832XJ69"/>
<organism evidence="1 2">
    <name type="scientific">Candidatus Naiadarchaeum limnaeum</name>
    <dbReference type="NCBI Taxonomy" id="2756139"/>
    <lineage>
        <taxon>Archaea</taxon>
        <taxon>Candidatus Undinarchaeota</taxon>
        <taxon>Candidatus Undinarchaeia</taxon>
        <taxon>Candidatus Naiadarchaeales</taxon>
        <taxon>Candidatus Naiadarchaeaceae</taxon>
        <taxon>Candidatus Naiadarchaeum</taxon>
    </lineage>
</organism>
<name>A0A832XJ69_9ARCH</name>
<gene>
    <name evidence="1" type="ORF">H1016_01385</name>
</gene>
<evidence type="ECO:0000313" key="2">
    <source>
        <dbReference type="Proteomes" id="UP000646946"/>
    </source>
</evidence>
<accession>A0A832XJ69</accession>
<evidence type="ECO:0000313" key="1">
    <source>
        <dbReference type="EMBL" id="HIK00172.1"/>
    </source>
</evidence>
<protein>
    <submittedName>
        <fullName evidence="1">Uncharacterized protein</fullName>
    </submittedName>
</protein>
<dbReference type="EMBL" id="DVAB01000013">
    <property type="protein sequence ID" value="HIK00172.1"/>
    <property type="molecule type" value="Genomic_DNA"/>
</dbReference>
<reference evidence="1 2" key="1">
    <citation type="journal article" name="Nat. Commun.">
        <title>Undinarchaeota illuminate DPANN phylogeny and the impact of gene transfer on archaeal evolution.</title>
        <authorList>
            <person name="Dombrowski N."/>
            <person name="Williams T.A."/>
            <person name="Sun J."/>
            <person name="Woodcroft B.J."/>
            <person name="Lee J.H."/>
            <person name="Minh B.Q."/>
            <person name="Rinke C."/>
            <person name="Spang A."/>
        </authorList>
    </citation>
    <scope>NUCLEOTIDE SEQUENCE [LARGE SCALE GENOMIC DNA]</scope>
    <source>
        <strain evidence="1">MAG_bin1129</strain>
    </source>
</reference>